<protein>
    <submittedName>
        <fullName evidence="1">Uncharacterized protein</fullName>
    </submittedName>
</protein>
<evidence type="ECO:0000313" key="1">
    <source>
        <dbReference type="EMBL" id="QHI71524.1"/>
    </source>
</evidence>
<organism evidence="1 2">
    <name type="scientific">Aminipila terrae</name>
    <dbReference type="NCBI Taxonomy" id="2697030"/>
    <lineage>
        <taxon>Bacteria</taxon>
        <taxon>Bacillati</taxon>
        <taxon>Bacillota</taxon>
        <taxon>Clostridia</taxon>
        <taxon>Peptostreptococcales</taxon>
        <taxon>Anaerovoracaceae</taxon>
        <taxon>Aminipila</taxon>
    </lineage>
</organism>
<dbReference type="RefSeq" id="WP_162361299.1">
    <property type="nucleotide sequence ID" value="NZ_CP047591.1"/>
</dbReference>
<dbReference type="Proteomes" id="UP000463883">
    <property type="component" value="Chromosome"/>
</dbReference>
<proteinExistence type="predicted"/>
<keyword evidence="2" id="KW-1185">Reference proteome</keyword>
<gene>
    <name evidence="1" type="ORF">Ami3637_03225</name>
</gene>
<dbReference type="AlphaFoldDB" id="A0A6P1MG13"/>
<dbReference type="KEGG" id="amic:Ami3637_03225"/>
<sequence>MNRCNKRGLLSAPVLRCSDFRMAIFFSYDSNFAASQVEAELRWKRVVGMLNIAA</sequence>
<accession>A0A6P1MG13</accession>
<dbReference type="EMBL" id="CP047591">
    <property type="protein sequence ID" value="QHI71524.1"/>
    <property type="molecule type" value="Genomic_DNA"/>
</dbReference>
<name>A0A6P1MG13_9FIRM</name>
<reference evidence="1 2" key="1">
    <citation type="submission" date="2020-01" db="EMBL/GenBank/DDBJ databases">
        <title>Genomic analysis of Aminipila sp. CBA3637.</title>
        <authorList>
            <person name="Kim Y.B."/>
            <person name="Roh S.W."/>
        </authorList>
    </citation>
    <scope>NUCLEOTIDE SEQUENCE [LARGE SCALE GENOMIC DNA]</scope>
    <source>
        <strain evidence="1 2">CBA3637</strain>
    </source>
</reference>
<evidence type="ECO:0000313" key="2">
    <source>
        <dbReference type="Proteomes" id="UP000463883"/>
    </source>
</evidence>